<proteinExistence type="predicted"/>
<keyword evidence="2" id="KW-1185">Reference proteome</keyword>
<dbReference type="EMBL" id="CP026995">
    <property type="protein sequence ID" value="QLH07443.1"/>
    <property type="molecule type" value="Genomic_DNA"/>
</dbReference>
<dbReference type="KEGG" id="nue:C5F50_10460"/>
<evidence type="ECO:0000313" key="1">
    <source>
        <dbReference type="EMBL" id="QLH07443.1"/>
    </source>
</evidence>
<accession>A0A7D5RF03</accession>
<dbReference type="RefSeq" id="WP_179371323.1">
    <property type="nucleotide sequence ID" value="NZ_CP026995.1"/>
</dbReference>
<sequence>MSDSYLRLKCNKCDSPKLVMMEELVCTNCGSKDWGFLVDENNPLDVLKMQLVKGDISRNEYEKMKKELQNGK</sequence>
<name>A0A7D5RF03_9ARCH</name>
<dbReference type="Proteomes" id="UP000509478">
    <property type="component" value="Chromosome"/>
</dbReference>
<gene>
    <name evidence="1" type="ORF">C5F50_10460</name>
</gene>
<organism evidence="1 2">
    <name type="scientific">Nitrosopumilus ureiphilus</name>
    <dbReference type="NCBI Taxonomy" id="1470067"/>
    <lineage>
        <taxon>Archaea</taxon>
        <taxon>Nitrososphaerota</taxon>
        <taxon>Nitrososphaeria</taxon>
        <taxon>Nitrosopumilales</taxon>
        <taxon>Nitrosopumilaceae</taxon>
        <taxon>Nitrosopumilus</taxon>
    </lineage>
</organism>
<reference evidence="1 2" key="1">
    <citation type="submission" date="2018-02" db="EMBL/GenBank/DDBJ databases">
        <title>Complete genome of Nitrosopumilus ureaphilus PS0.</title>
        <authorList>
            <person name="Qin W."/>
            <person name="Zheng Y."/>
            <person name="Stahl D.A."/>
        </authorList>
    </citation>
    <scope>NUCLEOTIDE SEQUENCE [LARGE SCALE GENOMIC DNA]</scope>
    <source>
        <strain evidence="1 2">PS0</strain>
    </source>
</reference>
<dbReference type="AlphaFoldDB" id="A0A7D5RF03"/>
<dbReference type="GeneID" id="56068538"/>
<protein>
    <recommendedName>
        <fullName evidence="3">SHOCT domain-containing protein</fullName>
    </recommendedName>
</protein>
<evidence type="ECO:0000313" key="2">
    <source>
        <dbReference type="Proteomes" id="UP000509478"/>
    </source>
</evidence>
<evidence type="ECO:0008006" key="3">
    <source>
        <dbReference type="Google" id="ProtNLM"/>
    </source>
</evidence>